<feature type="compositionally biased region" description="Polar residues" evidence="1">
    <location>
        <begin position="94"/>
        <end position="104"/>
    </location>
</feature>
<dbReference type="AlphaFoldDB" id="A0A835VNF8"/>
<protein>
    <submittedName>
        <fullName evidence="2">Uncharacterized protein</fullName>
    </submittedName>
</protein>
<dbReference type="OrthoDB" id="8191639at2759"/>
<evidence type="ECO:0000313" key="3">
    <source>
        <dbReference type="Proteomes" id="UP000639772"/>
    </source>
</evidence>
<comment type="caution">
    <text evidence="2">The sequence shown here is derived from an EMBL/GenBank/DDBJ whole genome shotgun (WGS) entry which is preliminary data.</text>
</comment>
<gene>
    <name evidence="2" type="ORF">HPP92_003420</name>
</gene>
<feature type="region of interest" description="Disordered" evidence="1">
    <location>
        <begin position="81"/>
        <end position="104"/>
    </location>
</feature>
<dbReference type="Proteomes" id="UP000639772">
    <property type="component" value="Chromosome 1"/>
</dbReference>
<accession>A0A835VNF8</accession>
<name>A0A835VNF8_VANPL</name>
<dbReference type="EMBL" id="JADCNM010000001">
    <property type="protein sequence ID" value="KAG0503348.1"/>
    <property type="molecule type" value="Genomic_DNA"/>
</dbReference>
<evidence type="ECO:0000313" key="2">
    <source>
        <dbReference type="EMBL" id="KAG0503348.1"/>
    </source>
</evidence>
<reference evidence="2 3" key="1">
    <citation type="journal article" date="2020" name="Nat. Food">
        <title>A phased Vanilla planifolia genome enables genetic improvement of flavour and production.</title>
        <authorList>
            <person name="Hasing T."/>
            <person name="Tang H."/>
            <person name="Brym M."/>
            <person name="Khazi F."/>
            <person name="Huang T."/>
            <person name="Chambers A.H."/>
        </authorList>
    </citation>
    <scope>NUCLEOTIDE SEQUENCE [LARGE SCALE GENOMIC DNA]</scope>
    <source>
        <tissue evidence="2">Leaf</tissue>
    </source>
</reference>
<evidence type="ECO:0000256" key="1">
    <source>
        <dbReference type="SAM" id="MobiDB-lite"/>
    </source>
</evidence>
<sequence length="104" mass="12054">MDSRPESSETQRQYNKKEHLVEHMRVSFHSLHEPKCGICMKHCRSFDSLREHLIGEEEVLHPLAECFFCAMGLVFSNALPSSSRPVAKDRMRKSVQQWGMQPVP</sequence>
<proteinExistence type="predicted"/>
<organism evidence="2 3">
    <name type="scientific">Vanilla planifolia</name>
    <name type="common">Vanilla</name>
    <dbReference type="NCBI Taxonomy" id="51239"/>
    <lineage>
        <taxon>Eukaryota</taxon>
        <taxon>Viridiplantae</taxon>
        <taxon>Streptophyta</taxon>
        <taxon>Embryophyta</taxon>
        <taxon>Tracheophyta</taxon>
        <taxon>Spermatophyta</taxon>
        <taxon>Magnoliopsida</taxon>
        <taxon>Liliopsida</taxon>
        <taxon>Asparagales</taxon>
        <taxon>Orchidaceae</taxon>
        <taxon>Vanilloideae</taxon>
        <taxon>Vanilleae</taxon>
        <taxon>Vanilla</taxon>
    </lineage>
</organism>